<protein>
    <recommendedName>
        <fullName evidence="13">Peptidase M48 domain-containing protein</fullName>
    </recommendedName>
</protein>
<dbReference type="InterPro" id="IPR001915">
    <property type="entry name" value="Peptidase_M48"/>
</dbReference>
<organism evidence="14 15">
    <name type="scientific">Catenulispora yoronensis</name>
    <dbReference type="NCBI Taxonomy" id="450799"/>
    <lineage>
        <taxon>Bacteria</taxon>
        <taxon>Bacillati</taxon>
        <taxon>Actinomycetota</taxon>
        <taxon>Actinomycetes</taxon>
        <taxon>Catenulisporales</taxon>
        <taxon>Catenulisporaceae</taxon>
        <taxon>Catenulispora</taxon>
    </lineage>
</organism>
<comment type="caution">
    <text evidence="14">The sequence shown here is derived from an EMBL/GenBank/DDBJ whole genome shotgun (WGS) entry which is preliminary data.</text>
</comment>
<sequence length="343" mass="36402">MRVGVRAAVAALLLLSFYALLAAVTWFGVLIVRRAFHDPAYAASARVAVALFGLLFMVPAIRVLNTAVRKQPPVLSGVGVSREQQPELWALVEQLARACGVAVPTRIVVTGEVNAAAQSSAAWFGTLRRERTVYLGLPLLAALDTAQAAGVLCHELGHHASGDSRLSALTYRSTDALLATFRKGRLWAVSQLTERLFSVFAGLYLSVTFAVRRRQESSADQLAARVAGSEAVATALDAIPLTRAAYAAYLQGATSEEPRTPAELAADLDGFRELLDSDAVRLVPGPDKRPNLFDSHPPLAERVAAIRKTAHEATVSIAPGRAIGLVREPAGLARAVAALSETA</sequence>
<evidence type="ECO:0000256" key="10">
    <source>
        <dbReference type="ARBA" id="ARBA00023136"/>
    </source>
</evidence>
<feature type="transmembrane region" description="Helical" evidence="12">
    <location>
        <begin position="41"/>
        <end position="61"/>
    </location>
</feature>
<gene>
    <name evidence="14" type="ORF">GCM10009839_30070</name>
</gene>
<evidence type="ECO:0000313" key="15">
    <source>
        <dbReference type="Proteomes" id="UP001500751"/>
    </source>
</evidence>
<evidence type="ECO:0000256" key="12">
    <source>
        <dbReference type="SAM" id="Phobius"/>
    </source>
</evidence>
<dbReference type="Gene3D" id="3.30.2010.10">
    <property type="entry name" value="Metalloproteases ('zincins'), catalytic domain"/>
    <property type="match status" value="1"/>
</dbReference>
<dbReference type="PANTHER" id="PTHR43221:SF1">
    <property type="entry name" value="PROTEASE HTPX"/>
    <property type="match status" value="1"/>
</dbReference>
<evidence type="ECO:0000256" key="2">
    <source>
        <dbReference type="ARBA" id="ARBA00022475"/>
    </source>
</evidence>
<evidence type="ECO:0000256" key="9">
    <source>
        <dbReference type="ARBA" id="ARBA00023049"/>
    </source>
</evidence>
<evidence type="ECO:0000256" key="11">
    <source>
        <dbReference type="RuleBase" id="RU003983"/>
    </source>
</evidence>
<keyword evidence="6 11" id="KW-0378">Hydrolase</keyword>
<keyword evidence="2" id="KW-1003">Cell membrane</keyword>
<keyword evidence="3 11" id="KW-0645">Protease</keyword>
<dbReference type="InterPro" id="IPR050083">
    <property type="entry name" value="HtpX_protease"/>
</dbReference>
<dbReference type="Pfam" id="PF01435">
    <property type="entry name" value="Peptidase_M48"/>
    <property type="match status" value="1"/>
</dbReference>
<evidence type="ECO:0000259" key="13">
    <source>
        <dbReference type="Pfam" id="PF01435"/>
    </source>
</evidence>
<keyword evidence="7 11" id="KW-0862">Zinc</keyword>
<evidence type="ECO:0000256" key="1">
    <source>
        <dbReference type="ARBA" id="ARBA00004651"/>
    </source>
</evidence>
<name>A0ABN2U4M1_9ACTN</name>
<accession>A0ABN2U4M1</accession>
<feature type="transmembrane region" description="Helical" evidence="12">
    <location>
        <begin position="7"/>
        <end position="29"/>
    </location>
</feature>
<comment type="subcellular location">
    <subcellularLocation>
        <location evidence="1">Cell membrane</location>
        <topology evidence="1">Multi-pass membrane protein</topology>
    </subcellularLocation>
</comment>
<evidence type="ECO:0000256" key="8">
    <source>
        <dbReference type="ARBA" id="ARBA00022989"/>
    </source>
</evidence>
<dbReference type="PANTHER" id="PTHR43221">
    <property type="entry name" value="PROTEASE HTPX"/>
    <property type="match status" value="1"/>
</dbReference>
<evidence type="ECO:0000256" key="6">
    <source>
        <dbReference type="ARBA" id="ARBA00022801"/>
    </source>
</evidence>
<keyword evidence="5" id="KW-0479">Metal-binding</keyword>
<comment type="similarity">
    <text evidence="11">Belongs to the peptidase M48 family.</text>
</comment>
<keyword evidence="15" id="KW-1185">Reference proteome</keyword>
<reference evidence="15" key="1">
    <citation type="journal article" date="2019" name="Int. J. Syst. Evol. Microbiol.">
        <title>The Global Catalogue of Microorganisms (GCM) 10K type strain sequencing project: providing services to taxonomists for standard genome sequencing and annotation.</title>
        <authorList>
            <consortium name="The Broad Institute Genomics Platform"/>
            <consortium name="The Broad Institute Genome Sequencing Center for Infectious Disease"/>
            <person name="Wu L."/>
            <person name="Ma J."/>
        </authorList>
    </citation>
    <scope>NUCLEOTIDE SEQUENCE [LARGE SCALE GENOMIC DNA]</scope>
    <source>
        <strain evidence="15">JCM 16014</strain>
    </source>
</reference>
<proteinExistence type="inferred from homology"/>
<keyword evidence="8 12" id="KW-1133">Transmembrane helix</keyword>
<evidence type="ECO:0000256" key="5">
    <source>
        <dbReference type="ARBA" id="ARBA00022723"/>
    </source>
</evidence>
<evidence type="ECO:0000256" key="4">
    <source>
        <dbReference type="ARBA" id="ARBA00022692"/>
    </source>
</evidence>
<feature type="domain" description="Peptidase M48" evidence="13">
    <location>
        <begin position="84"/>
        <end position="309"/>
    </location>
</feature>
<keyword evidence="9 11" id="KW-0482">Metalloprotease</keyword>
<evidence type="ECO:0000256" key="3">
    <source>
        <dbReference type="ARBA" id="ARBA00022670"/>
    </source>
</evidence>
<evidence type="ECO:0000256" key="7">
    <source>
        <dbReference type="ARBA" id="ARBA00022833"/>
    </source>
</evidence>
<dbReference type="RefSeq" id="WP_344666199.1">
    <property type="nucleotide sequence ID" value="NZ_BAAAQN010000014.1"/>
</dbReference>
<keyword evidence="4 12" id="KW-0812">Transmembrane</keyword>
<dbReference type="CDD" id="cd07328">
    <property type="entry name" value="M48_Ste24p_like"/>
    <property type="match status" value="1"/>
</dbReference>
<comment type="cofactor">
    <cofactor evidence="11">
        <name>Zn(2+)</name>
        <dbReference type="ChEBI" id="CHEBI:29105"/>
    </cofactor>
    <text evidence="11">Binds 1 zinc ion per subunit.</text>
</comment>
<keyword evidence="10 12" id="KW-0472">Membrane</keyword>
<evidence type="ECO:0000313" key="14">
    <source>
        <dbReference type="EMBL" id="GAA2028781.1"/>
    </source>
</evidence>
<dbReference type="EMBL" id="BAAAQN010000014">
    <property type="protein sequence ID" value="GAA2028781.1"/>
    <property type="molecule type" value="Genomic_DNA"/>
</dbReference>
<dbReference type="Proteomes" id="UP001500751">
    <property type="component" value="Unassembled WGS sequence"/>
</dbReference>